<gene>
    <name evidence="1" type="ORF">RchiOBHm_Chr4g0418831</name>
</gene>
<dbReference type="Proteomes" id="UP000238479">
    <property type="component" value="Chromosome 4"/>
</dbReference>
<keyword evidence="2" id="KW-1185">Reference proteome</keyword>
<sequence>MVIQIPTPLCGCFRNSNCWWGWDWHRSLRPCLTDSGGLCLFFFCTGVLLLELHHIPKRGVGIFLHI</sequence>
<dbReference type="EMBL" id="PDCK01000042">
    <property type="protein sequence ID" value="PRQ38878.1"/>
    <property type="molecule type" value="Genomic_DNA"/>
</dbReference>
<protein>
    <submittedName>
        <fullName evidence="1">Uncharacterized protein</fullName>
    </submittedName>
</protein>
<comment type="caution">
    <text evidence="1">The sequence shown here is derived from an EMBL/GenBank/DDBJ whole genome shotgun (WGS) entry which is preliminary data.</text>
</comment>
<dbReference type="AlphaFoldDB" id="A0A2P6QXF1"/>
<dbReference type="Gramene" id="PRQ38878">
    <property type="protein sequence ID" value="PRQ38878"/>
    <property type="gene ID" value="RchiOBHm_Chr4g0418831"/>
</dbReference>
<name>A0A2P6QXF1_ROSCH</name>
<evidence type="ECO:0000313" key="1">
    <source>
        <dbReference type="EMBL" id="PRQ38878.1"/>
    </source>
</evidence>
<accession>A0A2P6QXF1</accession>
<evidence type="ECO:0000313" key="2">
    <source>
        <dbReference type="Proteomes" id="UP000238479"/>
    </source>
</evidence>
<proteinExistence type="predicted"/>
<reference evidence="1 2" key="1">
    <citation type="journal article" date="2018" name="Nat. Genet.">
        <title>The Rosa genome provides new insights in the design of modern roses.</title>
        <authorList>
            <person name="Bendahmane M."/>
        </authorList>
    </citation>
    <scope>NUCLEOTIDE SEQUENCE [LARGE SCALE GENOMIC DNA]</scope>
    <source>
        <strain evidence="2">cv. Old Blush</strain>
    </source>
</reference>
<organism evidence="1 2">
    <name type="scientific">Rosa chinensis</name>
    <name type="common">China rose</name>
    <dbReference type="NCBI Taxonomy" id="74649"/>
    <lineage>
        <taxon>Eukaryota</taxon>
        <taxon>Viridiplantae</taxon>
        <taxon>Streptophyta</taxon>
        <taxon>Embryophyta</taxon>
        <taxon>Tracheophyta</taxon>
        <taxon>Spermatophyta</taxon>
        <taxon>Magnoliopsida</taxon>
        <taxon>eudicotyledons</taxon>
        <taxon>Gunneridae</taxon>
        <taxon>Pentapetalae</taxon>
        <taxon>rosids</taxon>
        <taxon>fabids</taxon>
        <taxon>Rosales</taxon>
        <taxon>Rosaceae</taxon>
        <taxon>Rosoideae</taxon>
        <taxon>Rosoideae incertae sedis</taxon>
        <taxon>Rosa</taxon>
    </lineage>
</organism>